<proteinExistence type="inferred from homology"/>
<sequence length="369" mass="41953">MAGLADIVACESSICSIENSELRYRGYSIDDLAQNATFEEIIYLLWYGRLPNRLELKALKQDLAENAVLPKKIYELLHLYAPWGNAMAKLRTCLSFLTHFDDEVMDHSFAADHRKAVRIMARIAAIVAAIDRIRKGLEPIELKTIRPTSLAEMFLWLLTGEKPAPIAAKALDTCFVLHAEHELNASTFAARVTVSTMSDIYSGIVSAIGTLKGPLHGNANEQVARMLEEIGELSRVEEYIAQKIANGERIMGFGHRVYKNGDPRAKYLQALSGELAEWRDDRRWYELSLKIEKLVYEQKGLKPNVDFYSASVYTYLEIPRDLFTLMFAISRTSGWLAHILEQHENNRIIRPRAEYSGKTEVKWKGISER</sequence>
<feature type="active site" evidence="7">
    <location>
        <position position="255"/>
    </location>
</feature>
<dbReference type="InterPro" id="IPR019810">
    <property type="entry name" value="Citrate_synthase_AS"/>
</dbReference>
<dbReference type="FunFam" id="1.10.230.10:FF:000003">
    <property type="entry name" value="Citrate synthase"/>
    <property type="match status" value="1"/>
</dbReference>
<evidence type="ECO:0000256" key="2">
    <source>
        <dbReference type="ARBA" id="ARBA00010566"/>
    </source>
</evidence>
<gene>
    <name evidence="9" type="ORF">LUCI_0359</name>
</gene>
<comment type="similarity">
    <text evidence="2 6 8">Belongs to the citrate synthase family.</text>
</comment>
<dbReference type="SUPFAM" id="SSF48256">
    <property type="entry name" value="Citrate synthase"/>
    <property type="match status" value="1"/>
</dbReference>
<dbReference type="Pfam" id="PF00285">
    <property type="entry name" value="Citrate_synt"/>
    <property type="match status" value="1"/>
</dbReference>
<reference evidence="9 10" key="1">
    <citation type="submission" date="2018-06" db="EMBL/GenBank/DDBJ databases">
        <authorList>
            <person name="Strepis N."/>
        </authorList>
    </citation>
    <scope>NUCLEOTIDE SEQUENCE [LARGE SCALE GENOMIC DNA]</scope>
    <source>
        <strain evidence="9">LUCI</strain>
    </source>
</reference>
<evidence type="ECO:0000313" key="9">
    <source>
        <dbReference type="EMBL" id="VBB05152.1"/>
    </source>
</evidence>
<dbReference type="PANTHER" id="PTHR11739">
    <property type="entry name" value="CITRATE SYNTHASE"/>
    <property type="match status" value="1"/>
</dbReference>
<feature type="active site" evidence="7">
    <location>
        <position position="306"/>
    </location>
</feature>
<accession>A0A498R4E8</accession>
<name>A0A498R4E8_9FIRM</name>
<evidence type="ECO:0000256" key="5">
    <source>
        <dbReference type="ARBA" id="ARBA00049288"/>
    </source>
</evidence>
<comment type="catalytic activity">
    <reaction evidence="5">
        <text>oxaloacetate + acetyl-CoA + H2O = citrate + CoA + H(+)</text>
        <dbReference type="Rhea" id="RHEA:16845"/>
        <dbReference type="ChEBI" id="CHEBI:15377"/>
        <dbReference type="ChEBI" id="CHEBI:15378"/>
        <dbReference type="ChEBI" id="CHEBI:16452"/>
        <dbReference type="ChEBI" id="CHEBI:16947"/>
        <dbReference type="ChEBI" id="CHEBI:57287"/>
        <dbReference type="ChEBI" id="CHEBI:57288"/>
        <dbReference type="EC" id="2.3.3.16"/>
    </reaction>
</comment>
<dbReference type="EMBL" id="UPPP01000053">
    <property type="protein sequence ID" value="VBB05152.1"/>
    <property type="molecule type" value="Genomic_DNA"/>
</dbReference>
<keyword evidence="4 6" id="KW-0808">Transferase</keyword>
<dbReference type="InterPro" id="IPR002020">
    <property type="entry name" value="Citrate_synthase"/>
</dbReference>
<keyword evidence="10" id="KW-1185">Reference proteome</keyword>
<dbReference type="PRINTS" id="PR00143">
    <property type="entry name" value="CITRTSNTHASE"/>
</dbReference>
<dbReference type="PANTHER" id="PTHR11739:SF4">
    <property type="entry name" value="CITRATE SYNTHASE, PEROXISOMAL"/>
    <property type="match status" value="1"/>
</dbReference>
<dbReference type="GO" id="GO:0036440">
    <property type="term" value="F:citrate synthase activity"/>
    <property type="evidence" value="ECO:0007669"/>
    <property type="project" value="UniProtKB-EC"/>
</dbReference>
<comment type="pathway">
    <text evidence="1">Carbohydrate metabolism; tricarboxylic acid cycle; isocitrate from oxaloacetate: step 1/2.</text>
</comment>
<evidence type="ECO:0000256" key="8">
    <source>
        <dbReference type="RuleBase" id="RU003406"/>
    </source>
</evidence>
<keyword evidence="3" id="KW-0816">Tricarboxylic acid cycle</keyword>
<dbReference type="InterPro" id="IPR024176">
    <property type="entry name" value="Citrate_synthase_bac-typ"/>
</dbReference>
<dbReference type="PIRSF" id="PIRSF001369">
    <property type="entry name" value="Citrate_synth"/>
    <property type="match status" value="1"/>
</dbReference>
<dbReference type="NCBIfam" id="TIGR01800">
    <property type="entry name" value="cit_synth_II"/>
    <property type="match status" value="1"/>
</dbReference>
<dbReference type="Gene3D" id="1.10.230.10">
    <property type="entry name" value="Cytochrome P450-Terp, domain 2"/>
    <property type="match status" value="1"/>
</dbReference>
<evidence type="ECO:0000256" key="4">
    <source>
        <dbReference type="ARBA" id="ARBA00022679"/>
    </source>
</evidence>
<dbReference type="GO" id="GO:0006099">
    <property type="term" value="P:tricarboxylic acid cycle"/>
    <property type="evidence" value="ECO:0007669"/>
    <property type="project" value="UniProtKB-UniPathway"/>
</dbReference>
<evidence type="ECO:0000256" key="6">
    <source>
        <dbReference type="PIRNR" id="PIRNR001369"/>
    </source>
</evidence>
<protein>
    <recommendedName>
        <fullName evidence="6">Citrate synthase</fullName>
    </recommendedName>
</protein>
<dbReference type="InterPro" id="IPR011278">
    <property type="entry name" value="2-MeCitrate/Citrate_synth_II"/>
</dbReference>
<dbReference type="AlphaFoldDB" id="A0A498R4E8"/>
<evidence type="ECO:0000313" key="10">
    <source>
        <dbReference type="Proteomes" id="UP000277811"/>
    </source>
</evidence>
<dbReference type="RefSeq" id="WP_122626158.1">
    <property type="nucleotide sequence ID" value="NZ_UPPP01000053.1"/>
</dbReference>
<dbReference type="Proteomes" id="UP000277811">
    <property type="component" value="Unassembled WGS sequence"/>
</dbReference>
<dbReference type="InterPro" id="IPR016142">
    <property type="entry name" value="Citrate_synth-like_lrg_a-sub"/>
</dbReference>
<dbReference type="InterPro" id="IPR036969">
    <property type="entry name" value="Citrate_synthase_sf"/>
</dbReference>
<dbReference type="InterPro" id="IPR016143">
    <property type="entry name" value="Citrate_synth-like_sm_a-sub"/>
</dbReference>
<evidence type="ECO:0000256" key="7">
    <source>
        <dbReference type="PIRSR" id="PIRSR001369-1"/>
    </source>
</evidence>
<organism evidence="9 10">
    <name type="scientific">Lucifera butyrica</name>
    <dbReference type="NCBI Taxonomy" id="1351585"/>
    <lineage>
        <taxon>Bacteria</taxon>
        <taxon>Bacillati</taxon>
        <taxon>Bacillota</taxon>
        <taxon>Negativicutes</taxon>
        <taxon>Veillonellales</taxon>
        <taxon>Veillonellaceae</taxon>
        <taxon>Lucifera</taxon>
    </lineage>
</organism>
<dbReference type="OrthoDB" id="9800864at2"/>
<dbReference type="Gene3D" id="1.10.580.10">
    <property type="entry name" value="Citrate Synthase, domain 1"/>
    <property type="match status" value="1"/>
</dbReference>
<dbReference type="PROSITE" id="PS00480">
    <property type="entry name" value="CITRATE_SYNTHASE"/>
    <property type="match status" value="1"/>
</dbReference>
<dbReference type="GO" id="GO:0005829">
    <property type="term" value="C:cytosol"/>
    <property type="evidence" value="ECO:0007669"/>
    <property type="project" value="TreeGrafter"/>
</dbReference>
<evidence type="ECO:0000256" key="1">
    <source>
        <dbReference type="ARBA" id="ARBA00004751"/>
    </source>
</evidence>
<evidence type="ECO:0000256" key="3">
    <source>
        <dbReference type="ARBA" id="ARBA00022532"/>
    </source>
</evidence>
<dbReference type="GO" id="GO:0005975">
    <property type="term" value="P:carbohydrate metabolic process"/>
    <property type="evidence" value="ECO:0007669"/>
    <property type="project" value="TreeGrafter"/>
</dbReference>
<dbReference type="UniPathway" id="UPA00223"/>